<dbReference type="Proteomes" id="UP000839781">
    <property type="component" value="Unassembled WGS sequence"/>
</dbReference>
<dbReference type="InterPro" id="IPR036709">
    <property type="entry name" value="Autotransporte_beta_dom_sf"/>
</dbReference>
<dbReference type="InterPro" id="IPR005546">
    <property type="entry name" value="Autotransporte_beta"/>
</dbReference>
<evidence type="ECO:0000259" key="1">
    <source>
        <dbReference type="Pfam" id="PF03797"/>
    </source>
</evidence>
<dbReference type="AlphaFoldDB" id="A0A5Y3WC43"/>
<gene>
    <name evidence="2" type="ORF">DLB95_28165</name>
</gene>
<organism evidence="2">
    <name type="scientific">Salmonella diarizonae</name>
    <dbReference type="NCBI Taxonomy" id="59204"/>
    <lineage>
        <taxon>Bacteria</taxon>
        <taxon>Pseudomonadati</taxon>
        <taxon>Pseudomonadota</taxon>
        <taxon>Gammaproteobacteria</taxon>
        <taxon>Enterobacterales</taxon>
        <taxon>Enterobacteriaceae</taxon>
        <taxon>Salmonella</taxon>
    </lineage>
</organism>
<dbReference type="Gene3D" id="2.40.128.130">
    <property type="entry name" value="Autotransporter beta-domain"/>
    <property type="match status" value="1"/>
</dbReference>
<protein>
    <submittedName>
        <fullName evidence="2">Sialidase</fullName>
    </submittedName>
</protein>
<comment type="caution">
    <text evidence="2">The sequence shown here is derived from an EMBL/GenBank/DDBJ whole genome shotgun (WGS) entry which is preliminary data.</text>
</comment>
<proteinExistence type="predicted"/>
<name>A0A5Y3WC43_SALDZ</name>
<dbReference type="Pfam" id="PF03797">
    <property type="entry name" value="Autotransporter"/>
    <property type="match status" value="1"/>
</dbReference>
<feature type="domain" description="Autotransporter" evidence="1">
    <location>
        <begin position="1"/>
        <end position="99"/>
    </location>
</feature>
<evidence type="ECO:0000313" key="2">
    <source>
        <dbReference type="EMBL" id="ECJ4380969.1"/>
    </source>
</evidence>
<sequence length="134" mass="15072">GLNTTYFNHSGFTEKGGNGWNNITLDNSENWSNQIYANAEISKMFDIYRKTELTLTASVMYQYELMNSDSWAENYTVLDSHRVMSPPVKKHSGGLMTGFLNAAVNINRQTDIVAGVYLNTDGDNMFGGTVRYTF</sequence>
<dbReference type="EMBL" id="AAIYJF010000062">
    <property type="protein sequence ID" value="ECJ4380969.1"/>
    <property type="molecule type" value="Genomic_DNA"/>
</dbReference>
<reference evidence="2" key="1">
    <citation type="submission" date="2018-05" db="EMBL/GenBank/DDBJ databases">
        <authorList>
            <person name="Ashton P.M."/>
            <person name="Dallman T."/>
            <person name="Nair S."/>
            <person name="De Pinna E."/>
            <person name="Peters T."/>
            <person name="Grant K."/>
        </authorList>
    </citation>
    <scope>NUCLEOTIDE SEQUENCE [LARGE SCALE GENOMIC DNA]</scope>
    <source>
        <strain evidence="2">474878</strain>
    </source>
</reference>
<accession>A0A5Y3WC43</accession>
<feature type="non-terminal residue" evidence="2">
    <location>
        <position position="1"/>
    </location>
</feature>